<evidence type="ECO:0000256" key="2">
    <source>
        <dbReference type="RuleBase" id="RU000461"/>
    </source>
</evidence>
<organism evidence="3 4">
    <name type="scientific">Hyphomonas chukchiensis</name>
    <dbReference type="NCBI Taxonomy" id="1280947"/>
    <lineage>
        <taxon>Bacteria</taxon>
        <taxon>Pseudomonadati</taxon>
        <taxon>Pseudomonadota</taxon>
        <taxon>Alphaproteobacteria</taxon>
        <taxon>Hyphomonadales</taxon>
        <taxon>Hyphomonadaceae</taxon>
        <taxon>Hyphomonas</taxon>
    </lineage>
</organism>
<dbReference type="PRINTS" id="PR00385">
    <property type="entry name" value="P450"/>
</dbReference>
<protein>
    <recommendedName>
        <fullName evidence="5">Cytochrome P450</fullName>
    </recommendedName>
</protein>
<dbReference type="SUPFAM" id="SSF48264">
    <property type="entry name" value="Cytochrome P450"/>
    <property type="match status" value="1"/>
</dbReference>
<dbReference type="eggNOG" id="COG2124">
    <property type="taxonomic scope" value="Bacteria"/>
</dbReference>
<name>A0A062UD09_9PROT</name>
<dbReference type="EMBL" id="AWFG01000019">
    <property type="protein sequence ID" value="KCZ58965.1"/>
    <property type="molecule type" value="Genomic_DNA"/>
</dbReference>
<dbReference type="InterPro" id="IPR002397">
    <property type="entry name" value="Cyt_P450_B"/>
</dbReference>
<reference evidence="3 4" key="1">
    <citation type="journal article" date="2014" name="Antonie Van Leeuwenhoek">
        <title>Hyphomonas beringensis sp. nov. and Hyphomonas chukchiensis sp. nov., isolated from surface seawater of the Bering Sea and Chukchi Sea.</title>
        <authorList>
            <person name="Li C."/>
            <person name="Lai Q."/>
            <person name="Li G."/>
            <person name="Dong C."/>
            <person name="Wang J."/>
            <person name="Liao Y."/>
            <person name="Shao Z."/>
        </authorList>
    </citation>
    <scope>NUCLEOTIDE SEQUENCE [LARGE SCALE GENOMIC DNA]</scope>
    <source>
        <strain evidence="3 4">BH-BN04-4</strain>
    </source>
</reference>
<dbReference type="Proteomes" id="UP000027190">
    <property type="component" value="Unassembled WGS sequence"/>
</dbReference>
<keyword evidence="2" id="KW-0503">Monooxygenase</keyword>
<dbReference type="GO" id="GO:0016705">
    <property type="term" value="F:oxidoreductase activity, acting on paired donors, with incorporation or reduction of molecular oxygen"/>
    <property type="evidence" value="ECO:0007669"/>
    <property type="project" value="InterPro"/>
</dbReference>
<evidence type="ECO:0000313" key="4">
    <source>
        <dbReference type="Proteomes" id="UP000027190"/>
    </source>
</evidence>
<evidence type="ECO:0000256" key="1">
    <source>
        <dbReference type="ARBA" id="ARBA00010617"/>
    </source>
</evidence>
<dbReference type="PANTHER" id="PTHR46696">
    <property type="entry name" value="P450, PUTATIVE (EUROFUNG)-RELATED"/>
    <property type="match status" value="1"/>
</dbReference>
<accession>A0A062UD09</accession>
<dbReference type="InterPro" id="IPR001128">
    <property type="entry name" value="Cyt_P450"/>
</dbReference>
<dbReference type="GO" id="GO:0020037">
    <property type="term" value="F:heme binding"/>
    <property type="evidence" value="ECO:0007669"/>
    <property type="project" value="InterPro"/>
</dbReference>
<evidence type="ECO:0000313" key="3">
    <source>
        <dbReference type="EMBL" id="KCZ58965.1"/>
    </source>
</evidence>
<dbReference type="PROSITE" id="PS00086">
    <property type="entry name" value="CYTOCHROME_P450"/>
    <property type="match status" value="1"/>
</dbReference>
<keyword evidence="2" id="KW-0349">Heme</keyword>
<keyword evidence="2" id="KW-0408">Iron</keyword>
<dbReference type="AlphaFoldDB" id="A0A062UD09"/>
<evidence type="ECO:0008006" key="5">
    <source>
        <dbReference type="Google" id="ProtNLM"/>
    </source>
</evidence>
<keyword evidence="4" id="KW-1185">Reference proteome</keyword>
<keyword evidence="2" id="KW-0479">Metal-binding</keyword>
<dbReference type="STRING" id="1280947.HY30_04280"/>
<dbReference type="PANTHER" id="PTHR46696:SF1">
    <property type="entry name" value="CYTOCHROME P450 YJIB-RELATED"/>
    <property type="match status" value="1"/>
</dbReference>
<dbReference type="GO" id="GO:0004497">
    <property type="term" value="F:monooxygenase activity"/>
    <property type="evidence" value="ECO:0007669"/>
    <property type="project" value="UniProtKB-KW"/>
</dbReference>
<keyword evidence="2" id="KW-0560">Oxidoreductase</keyword>
<dbReference type="InterPro" id="IPR017972">
    <property type="entry name" value="Cyt_P450_CS"/>
</dbReference>
<dbReference type="PRINTS" id="PR00359">
    <property type="entry name" value="BP450"/>
</dbReference>
<proteinExistence type="inferred from homology"/>
<comment type="similarity">
    <text evidence="1 2">Belongs to the cytochrome P450 family.</text>
</comment>
<comment type="caution">
    <text evidence="3">The sequence shown here is derived from an EMBL/GenBank/DDBJ whole genome shotgun (WGS) entry which is preliminary data.</text>
</comment>
<dbReference type="GO" id="GO:0005506">
    <property type="term" value="F:iron ion binding"/>
    <property type="evidence" value="ECO:0007669"/>
    <property type="project" value="InterPro"/>
</dbReference>
<dbReference type="PATRIC" id="fig|1280947.3.peg.1727"/>
<sequence length="361" mass="40060">MTQHAAIQGLLKDSDHFAVDARNAGHKSPFGLPFLPKVFRDLSNNLLSLDDPDHRRLRSLADAPFRRISIDALRPQILAQVDRLLSEYAASGDPDLVAGFCRRLPLQVIYTVLGMSEATQAHFNVTMMGFNAGKSPLAMLRAVLALRPMLKSLRAEIADVRRAPRPGLMSDLVHAEEDGEQLSEDELVTMVFVLFVAGHETTTHLLSTSVFTLLTEPGAFEAFRQLDADALPVAVDELMRYTGPVQFTKPRFVRADMTFCGRTLRKGEKIMALLAAGNVDPAVFDHALDLDFARRPNRHLGWGTGPHMCLGLYLAKAEAEIALAELVRRWPDLKIRGEADQLKWIKRSGLRGLQALPLRLS</sequence>
<dbReference type="Pfam" id="PF00067">
    <property type="entry name" value="p450"/>
    <property type="match status" value="2"/>
</dbReference>
<dbReference type="InterPro" id="IPR036396">
    <property type="entry name" value="Cyt_P450_sf"/>
</dbReference>
<gene>
    <name evidence="3" type="ORF">HY30_04280</name>
</gene>
<dbReference type="Gene3D" id="1.10.630.10">
    <property type="entry name" value="Cytochrome P450"/>
    <property type="match status" value="1"/>
</dbReference>